<name>A0A1A9ZIP3_GLOPL</name>
<proteinExistence type="predicted"/>
<reference evidence="2" key="1">
    <citation type="submission" date="2014-03" db="EMBL/GenBank/DDBJ databases">
        <authorList>
            <person name="Aksoy S."/>
            <person name="Warren W."/>
            <person name="Wilson R.K."/>
        </authorList>
    </citation>
    <scope>NUCLEOTIDE SEQUENCE [LARGE SCALE GENOMIC DNA]</scope>
    <source>
        <strain evidence="2">IAEA</strain>
    </source>
</reference>
<dbReference type="AlphaFoldDB" id="A0A1A9ZIP3"/>
<dbReference type="VEuPathDB" id="VectorBase:GPAI015881"/>
<protein>
    <submittedName>
        <fullName evidence="1">Uncharacterized protein</fullName>
    </submittedName>
</protein>
<evidence type="ECO:0000313" key="1">
    <source>
        <dbReference type="EnsemblMetazoa" id="GPAI015881-PA"/>
    </source>
</evidence>
<reference evidence="1" key="2">
    <citation type="submission" date="2020-05" db="UniProtKB">
        <authorList>
            <consortium name="EnsemblMetazoa"/>
        </authorList>
    </citation>
    <scope>IDENTIFICATION</scope>
    <source>
        <strain evidence="1">IAEA</strain>
    </source>
</reference>
<dbReference type="EnsemblMetazoa" id="GPAI015881-RA">
    <property type="protein sequence ID" value="GPAI015881-PA"/>
    <property type="gene ID" value="GPAI015881"/>
</dbReference>
<keyword evidence="2" id="KW-1185">Reference proteome</keyword>
<organism evidence="1 2">
    <name type="scientific">Glossina pallidipes</name>
    <name type="common">Tsetse fly</name>
    <dbReference type="NCBI Taxonomy" id="7398"/>
    <lineage>
        <taxon>Eukaryota</taxon>
        <taxon>Metazoa</taxon>
        <taxon>Ecdysozoa</taxon>
        <taxon>Arthropoda</taxon>
        <taxon>Hexapoda</taxon>
        <taxon>Insecta</taxon>
        <taxon>Pterygota</taxon>
        <taxon>Neoptera</taxon>
        <taxon>Endopterygota</taxon>
        <taxon>Diptera</taxon>
        <taxon>Brachycera</taxon>
        <taxon>Muscomorpha</taxon>
        <taxon>Hippoboscoidea</taxon>
        <taxon>Glossinidae</taxon>
        <taxon>Glossina</taxon>
    </lineage>
</organism>
<sequence length="105" mass="12188">MYIGLTKIERKLERIQNPHGLTMNNLQKSTPAYNSTFVNVKLFPPIHVRTPTYTLNCLTNDLLKLLNSCEFGQLYAHQSTAKIYKMRDATCNVRIYPMQSEDLKH</sequence>
<dbReference type="Proteomes" id="UP000092445">
    <property type="component" value="Unassembled WGS sequence"/>
</dbReference>
<accession>A0A1A9ZIP3</accession>
<evidence type="ECO:0000313" key="2">
    <source>
        <dbReference type="Proteomes" id="UP000092445"/>
    </source>
</evidence>